<name>A0AAV7V5J6_PLEWA</name>
<reference evidence="2" key="1">
    <citation type="journal article" date="2022" name="bioRxiv">
        <title>Sequencing and chromosome-scale assembly of the giantPleurodeles waltlgenome.</title>
        <authorList>
            <person name="Brown T."/>
            <person name="Elewa A."/>
            <person name="Iarovenko S."/>
            <person name="Subramanian E."/>
            <person name="Araus A.J."/>
            <person name="Petzold A."/>
            <person name="Susuki M."/>
            <person name="Suzuki K.-i.T."/>
            <person name="Hayashi T."/>
            <person name="Toyoda A."/>
            <person name="Oliveira C."/>
            <person name="Osipova E."/>
            <person name="Leigh N.D."/>
            <person name="Simon A."/>
            <person name="Yun M.H."/>
        </authorList>
    </citation>
    <scope>NUCLEOTIDE SEQUENCE</scope>
    <source>
        <strain evidence="2">20211129_DDA</strain>
        <tissue evidence="2">Liver</tissue>
    </source>
</reference>
<evidence type="ECO:0000313" key="3">
    <source>
        <dbReference type="Proteomes" id="UP001066276"/>
    </source>
</evidence>
<gene>
    <name evidence="2" type="ORF">NDU88_000609</name>
</gene>
<dbReference type="EMBL" id="JANPWB010000003">
    <property type="protein sequence ID" value="KAJ1196744.1"/>
    <property type="molecule type" value="Genomic_DNA"/>
</dbReference>
<keyword evidence="3" id="KW-1185">Reference proteome</keyword>
<dbReference type="AlphaFoldDB" id="A0AAV7V5J6"/>
<organism evidence="2 3">
    <name type="scientific">Pleurodeles waltl</name>
    <name type="common">Iberian ribbed newt</name>
    <dbReference type="NCBI Taxonomy" id="8319"/>
    <lineage>
        <taxon>Eukaryota</taxon>
        <taxon>Metazoa</taxon>
        <taxon>Chordata</taxon>
        <taxon>Craniata</taxon>
        <taxon>Vertebrata</taxon>
        <taxon>Euteleostomi</taxon>
        <taxon>Amphibia</taxon>
        <taxon>Batrachia</taxon>
        <taxon>Caudata</taxon>
        <taxon>Salamandroidea</taxon>
        <taxon>Salamandridae</taxon>
        <taxon>Pleurodelinae</taxon>
        <taxon>Pleurodeles</taxon>
    </lineage>
</organism>
<sequence>MMGGGGSEGMPQITACAREAPGLRLGDDGGGSVDMPQITPRAREAPGLQSSGHECCPVAVPESTGVGVWRDTRITCGLCHDPLAQDHTSLVPGGCCALGSTGPVRSSGRGS</sequence>
<dbReference type="Proteomes" id="UP001066276">
    <property type="component" value="Chromosome 2_1"/>
</dbReference>
<accession>A0AAV7V5J6</accession>
<protein>
    <submittedName>
        <fullName evidence="2">Uncharacterized protein</fullName>
    </submittedName>
</protein>
<feature type="region of interest" description="Disordered" evidence="1">
    <location>
        <begin position="1"/>
        <end position="54"/>
    </location>
</feature>
<evidence type="ECO:0000256" key="1">
    <source>
        <dbReference type="SAM" id="MobiDB-lite"/>
    </source>
</evidence>
<proteinExistence type="predicted"/>
<comment type="caution">
    <text evidence="2">The sequence shown here is derived from an EMBL/GenBank/DDBJ whole genome shotgun (WGS) entry which is preliminary data.</text>
</comment>
<evidence type="ECO:0000313" key="2">
    <source>
        <dbReference type="EMBL" id="KAJ1196744.1"/>
    </source>
</evidence>